<feature type="compositionally biased region" description="Polar residues" evidence="1">
    <location>
        <begin position="1147"/>
        <end position="1163"/>
    </location>
</feature>
<evidence type="ECO:0000256" key="1">
    <source>
        <dbReference type="SAM" id="MobiDB-lite"/>
    </source>
</evidence>
<feature type="region of interest" description="Disordered" evidence="1">
    <location>
        <begin position="496"/>
        <end position="530"/>
    </location>
</feature>
<evidence type="ECO:0000259" key="2">
    <source>
        <dbReference type="Pfam" id="PF03457"/>
    </source>
</evidence>
<evidence type="ECO:0000313" key="3">
    <source>
        <dbReference type="EMBL" id="CAE2285980.1"/>
    </source>
</evidence>
<feature type="region of interest" description="Disordered" evidence="1">
    <location>
        <begin position="922"/>
        <end position="952"/>
    </location>
</feature>
<feature type="region of interest" description="Disordered" evidence="1">
    <location>
        <begin position="996"/>
        <end position="1166"/>
    </location>
</feature>
<feature type="compositionally biased region" description="Gly residues" evidence="1">
    <location>
        <begin position="268"/>
        <end position="278"/>
    </location>
</feature>
<feature type="region of interest" description="Disordered" evidence="1">
    <location>
        <begin position="294"/>
        <end position="474"/>
    </location>
</feature>
<feature type="compositionally biased region" description="Basic and acidic residues" evidence="1">
    <location>
        <begin position="1026"/>
        <end position="1039"/>
    </location>
</feature>
<accession>A0A7S4K714</accession>
<proteinExistence type="predicted"/>
<reference evidence="3" key="1">
    <citation type="submission" date="2021-01" db="EMBL/GenBank/DDBJ databases">
        <authorList>
            <person name="Corre E."/>
            <person name="Pelletier E."/>
            <person name="Niang G."/>
            <person name="Scheremetjew M."/>
            <person name="Finn R."/>
            <person name="Kale V."/>
            <person name="Holt S."/>
            <person name="Cochrane G."/>
            <person name="Meng A."/>
            <person name="Brown T."/>
            <person name="Cohen L."/>
        </authorList>
    </citation>
    <scope>NUCLEOTIDE SEQUENCE</scope>
    <source>
        <strain evidence="3">Isolate 1302-5</strain>
    </source>
</reference>
<feature type="domain" description="Helicase-associated" evidence="2">
    <location>
        <begin position="821"/>
        <end position="895"/>
    </location>
</feature>
<protein>
    <recommendedName>
        <fullName evidence="2">Helicase-associated domain-containing protein</fullName>
    </recommendedName>
</protein>
<gene>
    <name evidence="3" type="ORF">OAUR00152_LOCUS40398</name>
</gene>
<feature type="compositionally biased region" description="Basic and acidic residues" evidence="1">
    <location>
        <begin position="1003"/>
        <end position="1019"/>
    </location>
</feature>
<feature type="compositionally biased region" description="Basic residues" evidence="1">
    <location>
        <begin position="31"/>
        <end position="40"/>
    </location>
</feature>
<feature type="region of interest" description="Disordered" evidence="1">
    <location>
        <begin position="1"/>
        <end position="62"/>
    </location>
</feature>
<feature type="compositionally biased region" description="Low complexity" evidence="1">
    <location>
        <begin position="410"/>
        <end position="428"/>
    </location>
</feature>
<dbReference type="AlphaFoldDB" id="A0A7S4K714"/>
<feature type="domain" description="Helicase-associated" evidence="2">
    <location>
        <begin position="474"/>
        <end position="541"/>
    </location>
</feature>
<feature type="compositionally biased region" description="Polar residues" evidence="1">
    <location>
        <begin position="245"/>
        <end position="259"/>
    </location>
</feature>
<dbReference type="Pfam" id="PF03457">
    <property type="entry name" value="HA"/>
    <property type="match status" value="4"/>
</dbReference>
<feature type="compositionally biased region" description="Gly residues" evidence="1">
    <location>
        <begin position="319"/>
        <end position="329"/>
    </location>
</feature>
<feature type="compositionally biased region" description="Polar residues" evidence="1">
    <location>
        <begin position="752"/>
        <end position="762"/>
    </location>
</feature>
<feature type="region of interest" description="Disordered" evidence="1">
    <location>
        <begin position="752"/>
        <end position="784"/>
    </location>
</feature>
<feature type="compositionally biased region" description="Low complexity" evidence="1">
    <location>
        <begin position="294"/>
        <end position="310"/>
    </location>
</feature>
<feature type="compositionally biased region" description="Basic and acidic residues" evidence="1">
    <location>
        <begin position="519"/>
        <end position="530"/>
    </location>
</feature>
<feature type="compositionally biased region" description="Basic and acidic residues" evidence="1">
    <location>
        <begin position="1104"/>
        <end position="1113"/>
    </location>
</feature>
<sequence>MDYRYGMPPGPGGGGGHGGPGGGGGGPGGGHHPHQWHQQHHGYGNPQAYSTLAPPPHAQDPGEAYQRYHQAAAAYGYAAQHGAGHPPPPQMEHGMLGAQESYQLAAAWRGQHHAGQIGGGYGMGVMGGGGMGMSGGGGHQVQGGVGPVMGDMDHVGYGGGGMGGGAGGSGADPMQETLARAQAQYNAQNQHQGGGSGSGGDNFVASGQVSNEDGANPAGSGSGTGGAQSHAAVMASTARRAYLDRQNQATQEMQRQQQDSMHGSSSGMTGGATGSGVGGEYYADTANAARGEEVAAANNEQQQGKGQQSQLHYVDKVSGVGGYGNGGVSAGSYSQGGRPDKASADKSAPQASEATAENKVKNPVNDNDANSKVESQEQRGSNSTNDNESRSSNLSPATGSSGGGTRDDNVVALARVLNQQQQQEAAQPPSLPPKPAAKAKATKSKKQRSPPPETAAAAQQKLRPPAYGTSARRSAEWEARLEQLIHYKKEAGNCRVPKDYPKNPSLASWCDNQRRQRKLRSEGKKSSMTDEREAALDAVDFWWGIGRRIVPFEDRLEELKKYRDEHGTCRVTQSGGDKYHDLREWLSAQRTRYFESRLDETRIQILKEAGVDFGSRRPKWSDYFRDLLEYKAKFGDIHVSAKESPDEYRDLAKWCDRQRSAYTSKLSGRASNDAMSDERYRKLRDAGFAFSNWDVRYDQLVHYKERRGCLPSAPRNIDSARILARKGHAHGELIKWLVLQRDHYQSWKSTGDNVYKGTTGNSKGDKVPSKGSFKKDPDGRTSKGDAAVLTDERVLRLLKLGFDFRKPLASQSGDKSKLIVDTRWKSRLGELKAFRKAFGHCDVPPNFAANRELYQWSQKQRDDYVEWVNAEGDEERRDECVMTEARVKELQSAGFAFDVEDARWESRLIEWRALKEKIEAKKKGDKPAALAGSGRKKGRPKKYDGFNGVGDGSPLSRVLTPRSILAKWATEVRTAWEAKREGWPSSLTDERVEALEEANFPPDGKDDVLLCSEEGRLEGSGDTGEGVDKKGGTEEDAKNEIVIQTPKSRGKKRRSSPKSAAPGEDGEGTPSKGRKRTRGAHSPPSEDKGNDEGAESEPTSSGTEDGRLSKTEISDGSSSSEKGKTKSGDKTPGIVDAETEDAHASIVGQQENESGGKSASTSAAVGETHDTAALTLLNIRDMHAV</sequence>
<organism evidence="3">
    <name type="scientific">Odontella aurita</name>
    <dbReference type="NCBI Taxonomy" id="265563"/>
    <lineage>
        <taxon>Eukaryota</taxon>
        <taxon>Sar</taxon>
        <taxon>Stramenopiles</taxon>
        <taxon>Ochrophyta</taxon>
        <taxon>Bacillariophyta</taxon>
        <taxon>Mediophyceae</taxon>
        <taxon>Biddulphiophycidae</taxon>
        <taxon>Eupodiscales</taxon>
        <taxon>Odontellaceae</taxon>
        <taxon>Odontella</taxon>
    </lineage>
</organism>
<feature type="region of interest" description="Disordered" evidence="1">
    <location>
        <begin position="184"/>
        <end position="278"/>
    </location>
</feature>
<dbReference type="EMBL" id="HBKQ01059122">
    <property type="protein sequence ID" value="CAE2285980.1"/>
    <property type="molecule type" value="Transcribed_RNA"/>
</dbReference>
<feature type="compositionally biased region" description="Basic and acidic residues" evidence="1">
    <location>
        <begin position="763"/>
        <end position="783"/>
    </location>
</feature>
<feature type="domain" description="Helicase-associated" evidence="2">
    <location>
        <begin position="619"/>
        <end position="688"/>
    </location>
</feature>
<dbReference type="PANTHER" id="PTHR33418">
    <property type="entry name" value="HELICASE-ASSOCIATED"/>
    <property type="match status" value="1"/>
</dbReference>
<dbReference type="PANTHER" id="PTHR33418:SF1">
    <property type="entry name" value="HELICASE-ASSOCIATED DOMAIN-CONTAINING PROTEIN"/>
    <property type="match status" value="1"/>
</dbReference>
<dbReference type="InterPro" id="IPR005114">
    <property type="entry name" value="Helicase_assoc"/>
</dbReference>
<feature type="compositionally biased region" description="Gly residues" evidence="1">
    <location>
        <begin position="12"/>
        <end position="30"/>
    </location>
</feature>
<dbReference type="Gene3D" id="6.10.140.530">
    <property type="match status" value="4"/>
</dbReference>
<name>A0A7S4K714_9STRA</name>
<feature type="domain" description="Helicase-associated" evidence="2">
    <location>
        <begin position="552"/>
        <end position="610"/>
    </location>
</feature>
<feature type="compositionally biased region" description="Polar residues" evidence="1">
    <location>
        <begin position="378"/>
        <end position="399"/>
    </location>
</feature>